<dbReference type="EMBL" id="JBHUDJ010000001">
    <property type="protein sequence ID" value="MFD1585431.1"/>
    <property type="molecule type" value="Genomic_DNA"/>
</dbReference>
<evidence type="ECO:0000256" key="1">
    <source>
        <dbReference type="SAM" id="MobiDB-lite"/>
    </source>
</evidence>
<feature type="compositionally biased region" description="Polar residues" evidence="1">
    <location>
        <begin position="334"/>
        <end position="345"/>
    </location>
</feature>
<evidence type="ECO:0000313" key="2">
    <source>
        <dbReference type="EMBL" id="MFD1585431.1"/>
    </source>
</evidence>
<dbReference type="RefSeq" id="WP_247377745.1">
    <property type="nucleotide sequence ID" value="NZ_JALLGV010000004.1"/>
</dbReference>
<gene>
    <name evidence="2" type="ORF">ACFR9U_00430</name>
</gene>
<feature type="region of interest" description="Disordered" evidence="1">
    <location>
        <begin position="317"/>
        <end position="345"/>
    </location>
</feature>
<keyword evidence="3" id="KW-1185">Reference proteome</keyword>
<dbReference type="Proteomes" id="UP001597119">
    <property type="component" value="Unassembled WGS sequence"/>
</dbReference>
<reference evidence="2 3" key="1">
    <citation type="journal article" date="2019" name="Int. J. Syst. Evol. Microbiol.">
        <title>The Global Catalogue of Microorganisms (GCM) 10K type strain sequencing project: providing services to taxonomists for standard genome sequencing and annotation.</title>
        <authorList>
            <consortium name="The Broad Institute Genomics Platform"/>
            <consortium name="The Broad Institute Genome Sequencing Center for Infectious Disease"/>
            <person name="Wu L."/>
            <person name="Ma J."/>
        </authorList>
    </citation>
    <scope>NUCLEOTIDE SEQUENCE [LARGE SCALE GENOMIC DNA]</scope>
    <source>
        <strain evidence="2 3">CGMCC 1.12125</strain>
    </source>
</reference>
<protein>
    <submittedName>
        <fullName evidence="2">GldG family protein</fullName>
    </submittedName>
</protein>
<organism evidence="2 3">
    <name type="scientific">Halorientalis brevis</name>
    <dbReference type="NCBI Taxonomy" id="1126241"/>
    <lineage>
        <taxon>Archaea</taxon>
        <taxon>Methanobacteriati</taxon>
        <taxon>Methanobacteriota</taxon>
        <taxon>Stenosarchaea group</taxon>
        <taxon>Halobacteria</taxon>
        <taxon>Halobacteriales</taxon>
        <taxon>Haloarculaceae</taxon>
        <taxon>Halorientalis</taxon>
    </lineage>
</organism>
<dbReference type="AlphaFoldDB" id="A0ABD6C580"/>
<proteinExistence type="predicted"/>
<evidence type="ECO:0000313" key="3">
    <source>
        <dbReference type="Proteomes" id="UP001597119"/>
    </source>
</evidence>
<name>A0ABD6C580_9EURY</name>
<sequence>MPRTDLLKGLGVFGLVVVVVLAGTVATGTLLTGSSTTSNAVNVSAYDSDALLPTAVDDDGTVDAPDEADAKTIVIDKSHGNAVSEGEIQPLVDALVRDGHDVRFYTGGQSQSFGGAGGSSNLNSTLESADAFVVVNPSSTYSESEIDGVESFADAGGRVLMLADPVSASQSQSVSIPLIGSSGGNTVTPGQPTNLAARFGISFGSGYLYNMEENANNFQSVFARPVGNDSLASGVDRVVVRDATPLTTSTNVTRVVESDGARLSSTRRADAYAVAARVGNVATVGDTDFLAPATATVADNDAFVSNLAQFLVTGDKESNAPATDSAASGPGGITTPSMPGNVSGP</sequence>
<accession>A0ABD6C580</accession>
<comment type="caution">
    <text evidence="2">The sequence shown here is derived from an EMBL/GenBank/DDBJ whole genome shotgun (WGS) entry which is preliminary data.</text>
</comment>